<name>A0A9P0ZJE8_CUSEU</name>
<evidence type="ECO:0000256" key="4">
    <source>
        <dbReference type="ARBA" id="ARBA00022553"/>
    </source>
</evidence>
<comment type="similarity">
    <text evidence="2">Belongs to the MLF family.</text>
</comment>
<reference evidence="6" key="1">
    <citation type="submission" date="2022-07" db="EMBL/GenBank/DDBJ databases">
        <authorList>
            <person name="Macas J."/>
            <person name="Novak P."/>
            <person name="Neumann P."/>
        </authorList>
    </citation>
    <scope>NUCLEOTIDE SEQUENCE</scope>
</reference>
<dbReference type="AlphaFoldDB" id="A0A9P0ZJE8"/>
<accession>A0A9P0ZJE8</accession>
<sequence>MQGGRDPFFGFGNPFGGSIGGFGSDRSLMSSFFGGRDPFDDPFFTQPFGGIFGPGIVGPGEQQFMGPNQARFHEAMCFPPSRSQFMGSHPVELIEHRPVPPTISRGPIIEELNSDDEHEEKKGTTGKGNPRKHGRLSEEAFVQDPEERRSKQIHYANDFSLKQHFQPHPQAQSFSFKSSTVSYGGANGAYYTSSRIRGTGSDGLTFEECKEADSASGRANHKISRGIHDKGHSVVRKLNPDGRVDTMQALHNINEDELPSFEEAWKGKAKLHLPGWMGEGLDAENAIGVGSSGGVSRAGGRGGWALPSTERTMQYHRSKSKFKYEGGDRTAAAGQYVHQQPTGAIVKEHNSMGRHINRGDDDFSINK</sequence>
<keyword evidence="7" id="KW-1185">Reference proteome</keyword>
<dbReference type="GO" id="GO:0005737">
    <property type="term" value="C:cytoplasm"/>
    <property type="evidence" value="ECO:0007669"/>
    <property type="project" value="UniProtKB-SubCell"/>
</dbReference>
<keyword evidence="3" id="KW-0963">Cytoplasm</keyword>
<evidence type="ECO:0000256" key="5">
    <source>
        <dbReference type="SAM" id="MobiDB-lite"/>
    </source>
</evidence>
<dbReference type="Pfam" id="PF10248">
    <property type="entry name" value="Mlf1IP"/>
    <property type="match status" value="1"/>
</dbReference>
<evidence type="ECO:0000313" key="6">
    <source>
        <dbReference type="EMBL" id="CAH9105163.1"/>
    </source>
</evidence>
<evidence type="ECO:0000256" key="2">
    <source>
        <dbReference type="ARBA" id="ARBA00008332"/>
    </source>
</evidence>
<dbReference type="InterPro" id="IPR019376">
    <property type="entry name" value="Myeloid_leukemia_factor"/>
</dbReference>
<dbReference type="Proteomes" id="UP001152484">
    <property type="component" value="Unassembled WGS sequence"/>
</dbReference>
<evidence type="ECO:0000256" key="1">
    <source>
        <dbReference type="ARBA" id="ARBA00004496"/>
    </source>
</evidence>
<evidence type="ECO:0000256" key="3">
    <source>
        <dbReference type="ARBA" id="ARBA00022490"/>
    </source>
</evidence>
<comment type="caution">
    <text evidence="6">The sequence shown here is derived from an EMBL/GenBank/DDBJ whole genome shotgun (WGS) entry which is preliminary data.</text>
</comment>
<feature type="region of interest" description="Disordered" evidence="5">
    <location>
        <begin position="97"/>
        <end position="149"/>
    </location>
</feature>
<dbReference type="OrthoDB" id="8707547at2759"/>
<dbReference type="EMBL" id="CAMAPE010000047">
    <property type="protein sequence ID" value="CAH9105163.1"/>
    <property type="molecule type" value="Genomic_DNA"/>
</dbReference>
<dbReference type="PANTHER" id="PTHR13105">
    <property type="entry name" value="MYELOID LEUKEMIA FACTOR"/>
    <property type="match status" value="1"/>
</dbReference>
<proteinExistence type="inferred from homology"/>
<organism evidence="6 7">
    <name type="scientific">Cuscuta europaea</name>
    <name type="common">European dodder</name>
    <dbReference type="NCBI Taxonomy" id="41803"/>
    <lineage>
        <taxon>Eukaryota</taxon>
        <taxon>Viridiplantae</taxon>
        <taxon>Streptophyta</taxon>
        <taxon>Embryophyta</taxon>
        <taxon>Tracheophyta</taxon>
        <taxon>Spermatophyta</taxon>
        <taxon>Magnoliopsida</taxon>
        <taxon>eudicotyledons</taxon>
        <taxon>Gunneridae</taxon>
        <taxon>Pentapetalae</taxon>
        <taxon>asterids</taxon>
        <taxon>lamiids</taxon>
        <taxon>Solanales</taxon>
        <taxon>Convolvulaceae</taxon>
        <taxon>Cuscuteae</taxon>
        <taxon>Cuscuta</taxon>
        <taxon>Cuscuta subgen. Cuscuta</taxon>
    </lineage>
</organism>
<comment type="subcellular location">
    <subcellularLocation>
        <location evidence="1">Cytoplasm</location>
    </subcellularLocation>
</comment>
<protein>
    <submittedName>
        <fullName evidence="6">Uncharacterized protein</fullName>
    </submittedName>
</protein>
<evidence type="ECO:0000313" key="7">
    <source>
        <dbReference type="Proteomes" id="UP001152484"/>
    </source>
</evidence>
<keyword evidence="4" id="KW-0597">Phosphoprotein</keyword>
<gene>
    <name evidence="6" type="ORF">CEURO_LOCUS16827</name>
</gene>